<evidence type="ECO:0000256" key="4">
    <source>
        <dbReference type="ARBA" id="ARBA00022527"/>
    </source>
</evidence>
<keyword evidence="8" id="KW-0067">ATP-binding</keyword>
<dbReference type="Pfam" id="PF08926">
    <property type="entry name" value="DUF1908"/>
    <property type="match status" value="1"/>
</dbReference>
<comment type="catalytic activity">
    <reaction evidence="10">
        <text>L-threonyl-[protein] + ATP = O-phospho-L-threonyl-[protein] + ADP + H(+)</text>
        <dbReference type="Rhea" id="RHEA:46608"/>
        <dbReference type="Rhea" id="RHEA-COMP:11060"/>
        <dbReference type="Rhea" id="RHEA-COMP:11605"/>
        <dbReference type="ChEBI" id="CHEBI:15378"/>
        <dbReference type="ChEBI" id="CHEBI:30013"/>
        <dbReference type="ChEBI" id="CHEBI:30616"/>
        <dbReference type="ChEBI" id="CHEBI:61977"/>
        <dbReference type="ChEBI" id="CHEBI:456216"/>
        <dbReference type="EC" id="2.7.11.1"/>
    </reaction>
</comment>
<dbReference type="Pfam" id="PF17820">
    <property type="entry name" value="PDZ_6"/>
    <property type="match status" value="1"/>
</dbReference>
<dbReference type="PROSITE" id="PS50106">
    <property type="entry name" value="PDZ"/>
    <property type="match status" value="1"/>
</dbReference>
<dbReference type="InterPro" id="IPR008271">
    <property type="entry name" value="Ser/Thr_kinase_AS"/>
</dbReference>
<dbReference type="FunFam" id="1.20.1480.20:FF:000001">
    <property type="entry name" value="microtubule-associated serine/threonine-protein kinase 4 isoform X1"/>
    <property type="match status" value="1"/>
</dbReference>
<evidence type="ECO:0000256" key="11">
    <source>
        <dbReference type="ARBA" id="ARBA00048679"/>
    </source>
</evidence>
<dbReference type="PANTHER" id="PTHR24356:SF414">
    <property type="entry name" value="NON-SPECIFIC SERINE_THREONINE PROTEIN KINASE"/>
    <property type="match status" value="1"/>
</dbReference>
<evidence type="ECO:0000256" key="5">
    <source>
        <dbReference type="ARBA" id="ARBA00022679"/>
    </source>
</evidence>
<accession>A0AA88XSF2</accession>
<dbReference type="Gene3D" id="1.10.510.10">
    <property type="entry name" value="Transferase(Phosphotransferase) domain 1"/>
    <property type="match status" value="2"/>
</dbReference>
<dbReference type="InterPro" id="IPR015022">
    <property type="entry name" value="MAST_pre-PK_dom"/>
</dbReference>
<dbReference type="SUPFAM" id="SSF50156">
    <property type="entry name" value="PDZ domain-like"/>
    <property type="match status" value="1"/>
</dbReference>
<dbReference type="PROSITE" id="PS50011">
    <property type="entry name" value="PROTEIN_KINASE_DOM"/>
    <property type="match status" value="1"/>
</dbReference>
<feature type="region of interest" description="Disordered" evidence="12">
    <location>
        <begin position="830"/>
        <end position="856"/>
    </location>
</feature>
<comment type="catalytic activity">
    <reaction evidence="11">
        <text>L-seryl-[protein] + ATP = O-phospho-L-seryl-[protein] + ADP + H(+)</text>
        <dbReference type="Rhea" id="RHEA:17989"/>
        <dbReference type="Rhea" id="RHEA-COMP:9863"/>
        <dbReference type="Rhea" id="RHEA-COMP:11604"/>
        <dbReference type="ChEBI" id="CHEBI:15378"/>
        <dbReference type="ChEBI" id="CHEBI:29999"/>
        <dbReference type="ChEBI" id="CHEBI:30616"/>
        <dbReference type="ChEBI" id="CHEBI:83421"/>
        <dbReference type="ChEBI" id="CHEBI:456216"/>
        <dbReference type="EC" id="2.7.11.1"/>
    </reaction>
</comment>
<dbReference type="GO" id="GO:0004674">
    <property type="term" value="F:protein serine/threonine kinase activity"/>
    <property type="evidence" value="ECO:0007669"/>
    <property type="project" value="UniProtKB-KW"/>
</dbReference>
<feature type="region of interest" description="Disordered" evidence="12">
    <location>
        <begin position="140"/>
        <end position="177"/>
    </location>
</feature>
<dbReference type="SMART" id="SM00133">
    <property type="entry name" value="S_TK_X"/>
    <property type="match status" value="1"/>
</dbReference>
<dbReference type="InterPro" id="IPR036034">
    <property type="entry name" value="PDZ_sf"/>
</dbReference>
<evidence type="ECO:0000259" key="13">
    <source>
        <dbReference type="PROSITE" id="PS50011"/>
    </source>
</evidence>
<evidence type="ECO:0000259" key="15">
    <source>
        <dbReference type="PROSITE" id="PS51285"/>
    </source>
</evidence>
<dbReference type="Gene3D" id="3.30.200.20">
    <property type="entry name" value="Phosphorylase Kinase, domain 1"/>
    <property type="match status" value="2"/>
</dbReference>
<dbReference type="AlphaFoldDB" id="A0AA88XSF2"/>
<name>A0AA88XSF2_PINIB</name>
<feature type="compositionally biased region" description="Low complexity" evidence="12">
    <location>
        <begin position="836"/>
        <end position="852"/>
    </location>
</feature>
<feature type="domain" description="Protein kinase" evidence="13">
    <location>
        <begin position="353"/>
        <end position="714"/>
    </location>
</feature>
<evidence type="ECO:0000259" key="14">
    <source>
        <dbReference type="PROSITE" id="PS50106"/>
    </source>
</evidence>
<sequence length="1004" mass="114628">MDDDALLFKRHHHHHHHHLLHHSPMCYGSVENLSVGSSLEESLKSRGRSRVRKKSCLSWYGTSPHESPRNMSPNQHGNFIFQNVRKCDGRRWSFASLPSSGYCTNTPGSSNVSSQYSSQERLHQMPYQTTAEEYGLLNKHYGSGEGEEEGRHSPLSPLMRPRSRSLSSPGRSPGGDEIIMMNSVYKERFPKATAQMEEKLKTFIEQKKNLESVQESDAITRFLHHQVMELARDCLQKSQEKILNGDYFYELSENLEKLLLDAQEREPQAYAYLYPLIKSLYLIISRPARLLECLEFDPEQFYQLLEVAEGQARETIKTDIPRYIISKLGLTKAPLDGEKRRVPKFEAPKEEDFETIKLISNGAYAGVYLVKHRESRMRFAMKKICKQNLMLRNQTEQVFTERDILSFTDNPFVVSMYCSFETKRHLCMVMEYVEGGDCATLIKNSGPLPVDLSRMYFAETVLALEYLHSYGVVHRDLKPDNLLITATGHIKLTDFGLSKIGLMSLTTNLYEGALGQDRNEFKDKQVMGTPEYVAPEVILRQGYENIEWPEEDEWQVRDDARSLITELLIHDPLKRLGTGGAQEVKEHYFFQDLDWDGLLRKKAEFIPELEDDEDTSYFDNNVNVINLQLGQTDIITELDTEDTEDDADDSLFHSFTSCSPRYSKVYSKIEELHEGKDKDRRRHSSADEMRTKLLEKKALERNDSNQSEASDTSLELQQIMRRDIGSMDSTDSIKTDILHDHYPRPAHQRVVMTPRSQLRGKSVPPPIKSIIPKFAISTDEDKAVASPKELSPVDENKERDLIVPLSRKVLQKSASTTALTLLIHPNDEFIAQPMASPGGSSTSSRDGSPSRDMSLHAKNLNPPIVIKKGPRGYGFQIQTIRVYQGSTDIYTLQHVVTSIDNNSPAMEAGLTPGTLITHINDEPVQSLLNSEVIKLILKGSIVNIRCVLWKVLQFRKEENGERMLEKWLGKVVKRDLKNLGKRNLVLCLEDLVLNQRKVIGRVHL</sequence>
<dbReference type="InterPro" id="IPR023142">
    <property type="entry name" value="MAST_pre-PK_dom_sf"/>
</dbReference>
<proteinExistence type="inferred from homology"/>
<protein>
    <recommendedName>
        <fullName evidence="3">non-specific serine/threonine protein kinase</fullName>
        <ecNumber evidence="3">2.7.11.1</ecNumber>
    </recommendedName>
</protein>
<keyword evidence="17" id="KW-1185">Reference proteome</keyword>
<evidence type="ECO:0000256" key="7">
    <source>
        <dbReference type="ARBA" id="ARBA00022777"/>
    </source>
</evidence>
<feature type="compositionally biased region" description="Polar residues" evidence="12">
    <location>
        <begin position="704"/>
        <end position="714"/>
    </location>
</feature>
<dbReference type="EC" id="2.7.11.1" evidence="3"/>
<dbReference type="SUPFAM" id="SSF56112">
    <property type="entry name" value="Protein kinase-like (PK-like)"/>
    <property type="match status" value="1"/>
</dbReference>
<comment type="similarity">
    <text evidence="2">Belongs to the protein kinase superfamily. AGC Ser/Thr protein kinase family.</text>
</comment>
<keyword evidence="7" id="KW-0418">Kinase</keyword>
<dbReference type="InterPro" id="IPR000961">
    <property type="entry name" value="AGC-kinase_C"/>
</dbReference>
<comment type="caution">
    <text evidence="16">The sequence shown here is derived from an EMBL/GenBank/DDBJ whole genome shotgun (WGS) entry which is preliminary data.</text>
</comment>
<evidence type="ECO:0000256" key="10">
    <source>
        <dbReference type="ARBA" id="ARBA00047899"/>
    </source>
</evidence>
<dbReference type="EMBL" id="VSWD01000010">
    <property type="protein sequence ID" value="KAK3089602.1"/>
    <property type="molecule type" value="Genomic_DNA"/>
</dbReference>
<dbReference type="FunFam" id="3.30.200.20:FF:000012">
    <property type="entry name" value="microtubule-associated serine/threonine-protein kinase 2 isoform X1"/>
    <property type="match status" value="1"/>
</dbReference>
<dbReference type="SMART" id="SM00228">
    <property type="entry name" value="PDZ"/>
    <property type="match status" value="1"/>
</dbReference>
<feature type="domain" description="AGC-kinase C-terminal" evidence="15">
    <location>
        <begin position="591"/>
        <end position="667"/>
    </location>
</feature>
<dbReference type="PROSITE" id="PS00108">
    <property type="entry name" value="PROTEIN_KINASE_ST"/>
    <property type="match status" value="1"/>
</dbReference>
<dbReference type="InterPro" id="IPR000719">
    <property type="entry name" value="Prot_kinase_dom"/>
</dbReference>
<evidence type="ECO:0000256" key="8">
    <source>
        <dbReference type="ARBA" id="ARBA00022840"/>
    </source>
</evidence>
<feature type="domain" description="PDZ" evidence="14">
    <location>
        <begin position="863"/>
        <end position="936"/>
    </location>
</feature>
<comment type="cofactor">
    <cofactor evidence="1">
        <name>Mg(2+)</name>
        <dbReference type="ChEBI" id="CHEBI:18420"/>
    </cofactor>
</comment>
<evidence type="ECO:0000313" key="16">
    <source>
        <dbReference type="EMBL" id="KAK3089602.1"/>
    </source>
</evidence>
<evidence type="ECO:0000256" key="2">
    <source>
        <dbReference type="ARBA" id="ARBA00009903"/>
    </source>
</evidence>
<dbReference type="Gene3D" id="1.20.1480.20">
    <property type="entry name" value="MAST3 pre-PK domain-like"/>
    <property type="match status" value="1"/>
</dbReference>
<keyword evidence="4" id="KW-0723">Serine/threonine-protein kinase</keyword>
<dbReference type="InterPro" id="IPR050236">
    <property type="entry name" value="Ser_Thr_kinase_AGC"/>
</dbReference>
<evidence type="ECO:0000256" key="12">
    <source>
        <dbReference type="SAM" id="MobiDB-lite"/>
    </source>
</evidence>
<dbReference type="GO" id="GO:0035556">
    <property type="term" value="P:intracellular signal transduction"/>
    <property type="evidence" value="ECO:0007669"/>
    <property type="project" value="TreeGrafter"/>
</dbReference>
<dbReference type="SUPFAM" id="SSF140482">
    <property type="entry name" value="MAST3 pre-PK domain-like"/>
    <property type="match status" value="1"/>
</dbReference>
<keyword evidence="5" id="KW-0808">Transferase</keyword>
<feature type="region of interest" description="Disordered" evidence="12">
    <location>
        <begin position="695"/>
        <end position="714"/>
    </location>
</feature>
<evidence type="ECO:0000256" key="9">
    <source>
        <dbReference type="ARBA" id="ARBA00022842"/>
    </source>
</evidence>
<dbReference type="SMART" id="SM00220">
    <property type="entry name" value="S_TKc"/>
    <property type="match status" value="1"/>
</dbReference>
<evidence type="ECO:0000313" key="17">
    <source>
        <dbReference type="Proteomes" id="UP001186944"/>
    </source>
</evidence>
<dbReference type="InterPro" id="IPR041489">
    <property type="entry name" value="PDZ_6"/>
</dbReference>
<dbReference type="PROSITE" id="PS51285">
    <property type="entry name" value="AGC_KINASE_CTER"/>
    <property type="match status" value="1"/>
</dbReference>
<organism evidence="16 17">
    <name type="scientific">Pinctada imbricata</name>
    <name type="common">Atlantic pearl-oyster</name>
    <name type="synonym">Pinctada martensii</name>
    <dbReference type="NCBI Taxonomy" id="66713"/>
    <lineage>
        <taxon>Eukaryota</taxon>
        <taxon>Metazoa</taxon>
        <taxon>Spiralia</taxon>
        <taxon>Lophotrochozoa</taxon>
        <taxon>Mollusca</taxon>
        <taxon>Bivalvia</taxon>
        <taxon>Autobranchia</taxon>
        <taxon>Pteriomorphia</taxon>
        <taxon>Pterioida</taxon>
        <taxon>Pterioidea</taxon>
        <taxon>Pteriidae</taxon>
        <taxon>Pinctada</taxon>
    </lineage>
</organism>
<dbReference type="GO" id="GO:0005524">
    <property type="term" value="F:ATP binding"/>
    <property type="evidence" value="ECO:0007669"/>
    <property type="project" value="UniProtKB-KW"/>
</dbReference>
<dbReference type="InterPro" id="IPR011009">
    <property type="entry name" value="Kinase-like_dom_sf"/>
</dbReference>
<dbReference type="Gene3D" id="2.30.42.10">
    <property type="match status" value="1"/>
</dbReference>
<reference evidence="16" key="1">
    <citation type="submission" date="2019-08" db="EMBL/GenBank/DDBJ databases">
        <title>The improved chromosome-level genome for the pearl oyster Pinctada fucata martensii using PacBio sequencing and Hi-C.</title>
        <authorList>
            <person name="Zheng Z."/>
        </authorList>
    </citation>
    <scope>NUCLEOTIDE SEQUENCE</scope>
    <source>
        <strain evidence="16">ZZ-2019</strain>
        <tissue evidence="16">Adductor muscle</tissue>
    </source>
</reference>
<evidence type="ECO:0000256" key="1">
    <source>
        <dbReference type="ARBA" id="ARBA00001946"/>
    </source>
</evidence>
<dbReference type="GO" id="GO:0000287">
    <property type="term" value="F:magnesium ion binding"/>
    <property type="evidence" value="ECO:0007669"/>
    <property type="project" value="InterPro"/>
</dbReference>
<keyword evidence="9" id="KW-0460">Magnesium</keyword>
<keyword evidence="6" id="KW-0547">Nucleotide-binding</keyword>
<gene>
    <name evidence="16" type="ORF">FSP39_004936</name>
</gene>
<dbReference type="PANTHER" id="PTHR24356">
    <property type="entry name" value="SERINE/THREONINE-PROTEIN KINASE"/>
    <property type="match status" value="1"/>
</dbReference>
<dbReference type="InterPro" id="IPR001478">
    <property type="entry name" value="PDZ"/>
</dbReference>
<dbReference type="Proteomes" id="UP001186944">
    <property type="component" value="Unassembled WGS sequence"/>
</dbReference>
<evidence type="ECO:0000256" key="3">
    <source>
        <dbReference type="ARBA" id="ARBA00012513"/>
    </source>
</evidence>
<feature type="compositionally biased region" description="Low complexity" evidence="12">
    <location>
        <begin position="153"/>
        <end position="171"/>
    </location>
</feature>
<dbReference type="Pfam" id="PF00069">
    <property type="entry name" value="Pkinase"/>
    <property type="match status" value="1"/>
</dbReference>
<evidence type="ECO:0000256" key="6">
    <source>
        <dbReference type="ARBA" id="ARBA00022741"/>
    </source>
</evidence>